<dbReference type="AlphaFoldDB" id="A0A1Q4NUN2"/>
<dbReference type="EMBL" id="MJAO01000033">
    <property type="protein sequence ID" value="OKB64586.1"/>
    <property type="molecule type" value="Genomic_DNA"/>
</dbReference>
<keyword evidence="1" id="KW-0472">Membrane</keyword>
<organism evidence="2 3">
    <name type="scientific">Serratia marcescens</name>
    <dbReference type="NCBI Taxonomy" id="615"/>
    <lineage>
        <taxon>Bacteria</taxon>
        <taxon>Pseudomonadati</taxon>
        <taxon>Pseudomonadota</taxon>
        <taxon>Gammaproteobacteria</taxon>
        <taxon>Enterobacterales</taxon>
        <taxon>Yersiniaceae</taxon>
        <taxon>Serratia</taxon>
    </lineage>
</organism>
<feature type="transmembrane region" description="Helical" evidence="1">
    <location>
        <begin position="76"/>
        <end position="94"/>
    </location>
</feature>
<keyword evidence="1" id="KW-1133">Transmembrane helix</keyword>
<evidence type="ECO:0000256" key="1">
    <source>
        <dbReference type="SAM" id="Phobius"/>
    </source>
</evidence>
<dbReference type="Proteomes" id="UP000185770">
    <property type="component" value="Unassembled WGS sequence"/>
</dbReference>
<gene>
    <name evidence="2" type="ORF">BHU62_21915</name>
</gene>
<name>A0A1Q4NUN2_SERMA</name>
<feature type="transmembrane region" description="Helical" evidence="1">
    <location>
        <begin position="5"/>
        <end position="24"/>
    </location>
</feature>
<reference evidence="2 3" key="1">
    <citation type="submission" date="2016-09" db="EMBL/GenBank/DDBJ databases">
        <title>Serratia marcescens MSU-97 and epiphytic antimycotic-producing bacteria.</title>
        <authorList>
            <person name="Matilla M.A."/>
        </authorList>
    </citation>
    <scope>NUCLEOTIDE SEQUENCE [LARGE SCALE GENOMIC DNA]</scope>
    <source>
        <strain evidence="2 3">MSU-97</strain>
    </source>
</reference>
<protein>
    <submittedName>
        <fullName evidence="2">Uncharacterized protein</fullName>
    </submittedName>
</protein>
<sequence length="139" mass="16503">MKKNILIISSLFFTALVFSLGLYFEFKGENEPFRCVAQFKQKAFFGNSLEKVINSNTMATLILTDQEHGFFQSLAVWKWMASIIIYVGLFSFLFHRAFKRELKWQLLLKKRLAWRIRHQKAFGIMELPRKNQGLMFILR</sequence>
<accession>A0A1Q4NUN2</accession>
<comment type="caution">
    <text evidence="2">The sequence shown here is derived from an EMBL/GenBank/DDBJ whole genome shotgun (WGS) entry which is preliminary data.</text>
</comment>
<evidence type="ECO:0000313" key="3">
    <source>
        <dbReference type="Proteomes" id="UP000185770"/>
    </source>
</evidence>
<proteinExistence type="predicted"/>
<evidence type="ECO:0000313" key="2">
    <source>
        <dbReference type="EMBL" id="OKB64586.1"/>
    </source>
</evidence>
<keyword evidence="1" id="KW-0812">Transmembrane</keyword>